<feature type="region of interest" description="Disordered" evidence="1">
    <location>
        <begin position="800"/>
        <end position="865"/>
    </location>
</feature>
<feature type="region of interest" description="Disordered" evidence="1">
    <location>
        <begin position="1"/>
        <end position="25"/>
    </location>
</feature>
<dbReference type="Proteomes" id="UP000070501">
    <property type="component" value="Unassembled WGS sequence"/>
</dbReference>
<feature type="region of interest" description="Disordered" evidence="1">
    <location>
        <begin position="735"/>
        <end position="763"/>
    </location>
</feature>
<dbReference type="InParanoid" id="A0A136ISH8"/>
<keyword evidence="3" id="KW-1185">Reference proteome</keyword>
<feature type="compositionally biased region" description="Basic and acidic residues" evidence="1">
    <location>
        <begin position="848"/>
        <end position="865"/>
    </location>
</feature>
<reference evidence="3" key="1">
    <citation type="submission" date="2016-02" db="EMBL/GenBank/DDBJ databases">
        <title>Draft genome sequence of Microdochium bolleyi, a fungal endophyte of beachgrass.</title>
        <authorList>
            <consortium name="DOE Joint Genome Institute"/>
            <person name="David A.S."/>
            <person name="May G."/>
            <person name="Haridas S."/>
            <person name="Lim J."/>
            <person name="Wang M."/>
            <person name="Labutti K."/>
            <person name="Lipzen A."/>
            <person name="Barry K."/>
            <person name="Grigoriev I.V."/>
        </authorList>
    </citation>
    <scope>NUCLEOTIDE SEQUENCE [LARGE SCALE GENOMIC DNA]</scope>
    <source>
        <strain evidence="3">J235TASD1</strain>
    </source>
</reference>
<protein>
    <submittedName>
        <fullName evidence="2">Uncharacterized protein</fullName>
    </submittedName>
</protein>
<evidence type="ECO:0000256" key="1">
    <source>
        <dbReference type="SAM" id="MobiDB-lite"/>
    </source>
</evidence>
<accession>A0A136ISH8</accession>
<evidence type="ECO:0000313" key="3">
    <source>
        <dbReference type="Proteomes" id="UP000070501"/>
    </source>
</evidence>
<gene>
    <name evidence="2" type="ORF">Micbo1qcDRAFT_207712</name>
</gene>
<dbReference type="AlphaFoldDB" id="A0A136ISH8"/>
<sequence length="907" mass="100805">MQLGRASPNATVYTAPNPEPDIQGSVHFPGFRLDKPFPGNWDSPEQSKARPWTLTLNVTESRRSRRAQGNRTMFTAEVIPPRGDGPGNVFLNSNSSSPSLPSWAVGNDVSRTWRLTMLHWPPPSWVKSGGPNDEESGSCSARVFDDKCQRALREYAVRERGIIKATELQPLLAVIQAKCAGVHYILNHSELILSDRFARSATAHWEFPIDSRDAYNSLGGRTFPMILIWGSRSNFAQDEPPFPADHVSFVCVRADRQAKRLLLRCEYPEALRLAKKTPSLQQQAMQRVLQPANRTASSDKKPTTSPVVLLSTTRRNYHALGRHMWTAEDTARAVAHMAFATFDPVGLTEGEFFGDRLPAESTRKDCYRYVCLALKDLSSSPNAALRDCGIRALSSPECYLDTGPWGRDRHLLSAVGNYGRALTSFRQDLPSLSPPDVAYGTMTFAVLELLQGNMASRNTIMMAGAALLRPHMVAPAGPRADGAVRYGLHPRYGDDRAICAFEAHSSRFAAASVLSGLTVPVPAPPSGNHEALLPTFHLPTVLPSPGTCGSHSLDTLRRRWNAFQGTLESWFLSRYWAIAVGHPLDATQHLADQARIRDHMGVWQRALQWHIDSSHEQRRRRQEQHLEASPTAVGDRDTVAASLTTLCVYLHCSQIAMTTPAFDAPTSEERWIAGEYPSSSRPIDQVICVPSLARMAHTQAREVGGFRLFSLRDLCLDCSMLPVLSRQAAQQLEQTENKRVAVDEGSTRSFTDDGDEEGLDSKRTVEAELTGRTKTGDLVTEKQLAMLDLLAGTMERAFDEHEATQHRSRHEQQQRHGDSRVRNHGTSTSSSSSPSNTSPISSSSPRQQPREPHHEQQRWQQQERSEFQTMPLRARKELLIACTPGHIDTTKAALRDGVFYAQVFHCV</sequence>
<feature type="compositionally biased region" description="Basic and acidic residues" evidence="1">
    <location>
        <begin position="800"/>
        <end position="821"/>
    </location>
</feature>
<feature type="compositionally biased region" description="Basic and acidic residues" evidence="1">
    <location>
        <begin position="735"/>
        <end position="746"/>
    </location>
</feature>
<organism evidence="2 3">
    <name type="scientific">Microdochium bolleyi</name>
    <dbReference type="NCBI Taxonomy" id="196109"/>
    <lineage>
        <taxon>Eukaryota</taxon>
        <taxon>Fungi</taxon>
        <taxon>Dikarya</taxon>
        <taxon>Ascomycota</taxon>
        <taxon>Pezizomycotina</taxon>
        <taxon>Sordariomycetes</taxon>
        <taxon>Xylariomycetidae</taxon>
        <taxon>Xylariales</taxon>
        <taxon>Microdochiaceae</taxon>
        <taxon>Microdochium</taxon>
    </lineage>
</organism>
<feature type="compositionally biased region" description="Low complexity" evidence="1">
    <location>
        <begin position="826"/>
        <end position="845"/>
    </location>
</feature>
<evidence type="ECO:0000313" key="2">
    <source>
        <dbReference type="EMBL" id="KXJ87954.1"/>
    </source>
</evidence>
<dbReference type="OrthoDB" id="1919336at2759"/>
<name>A0A136ISH8_9PEZI</name>
<proteinExistence type="predicted"/>
<dbReference type="EMBL" id="KQ964260">
    <property type="protein sequence ID" value="KXJ87954.1"/>
    <property type="molecule type" value="Genomic_DNA"/>
</dbReference>